<evidence type="ECO:0000313" key="1">
    <source>
        <dbReference type="EMBL" id="KAI4536742.1"/>
    </source>
</evidence>
<gene>
    <name evidence="1" type="ORF">MG293_012945</name>
</gene>
<name>A0AAD4Y700_OVIAM</name>
<organism evidence="1 2">
    <name type="scientific">Ovis ammon polii</name>
    <dbReference type="NCBI Taxonomy" id="230172"/>
    <lineage>
        <taxon>Eukaryota</taxon>
        <taxon>Metazoa</taxon>
        <taxon>Chordata</taxon>
        <taxon>Craniata</taxon>
        <taxon>Vertebrata</taxon>
        <taxon>Euteleostomi</taxon>
        <taxon>Mammalia</taxon>
        <taxon>Eutheria</taxon>
        <taxon>Laurasiatheria</taxon>
        <taxon>Artiodactyla</taxon>
        <taxon>Ruminantia</taxon>
        <taxon>Pecora</taxon>
        <taxon>Bovidae</taxon>
        <taxon>Caprinae</taxon>
        <taxon>Ovis</taxon>
    </lineage>
</organism>
<evidence type="ECO:0000313" key="2">
    <source>
        <dbReference type="Proteomes" id="UP001214576"/>
    </source>
</evidence>
<sequence>MKGPGDHILVDAICPDTAFVKIKGQGIFAFQWRCGRRSRRRMENSSPGLLGSGGKEVTHATEVERIQDPDIPLAKYHILIYATFVEFLTCTTWLVTPRSGGYCGVLGAPCVFLCPVLRYEALHIATRLSKTEPQLVVSEHCYVPGRLVGRSSTPTRNLLISQVS</sequence>
<dbReference type="EMBL" id="JAKZEL010000015">
    <property type="protein sequence ID" value="KAI4536742.1"/>
    <property type="molecule type" value="Genomic_DNA"/>
</dbReference>
<dbReference type="AlphaFoldDB" id="A0AAD4Y700"/>
<reference evidence="1" key="1">
    <citation type="submission" date="2022-03" db="EMBL/GenBank/DDBJ databases">
        <title>Genomic analyses of argali, domestic sheep and their hybrids provide insights into chromosomal evolution, heterosis and genetic basis of agronomic traits.</title>
        <authorList>
            <person name="Li M."/>
        </authorList>
    </citation>
    <scope>NUCLEOTIDE SEQUENCE</scope>
    <source>
        <strain evidence="1">CAU-MHL-2022a</strain>
        <tissue evidence="1">Skin</tissue>
    </source>
</reference>
<dbReference type="Proteomes" id="UP001214576">
    <property type="component" value="Unassembled WGS sequence"/>
</dbReference>
<keyword evidence="2" id="KW-1185">Reference proteome</keyword>
<comment type="caution">
    <text evidence="1">The sequence shown here is derived from an EMBL/GenBank/DDBJ whole genome shotgun (WGS) entry which is preliminary data.</text>
</comment>
<protein>
    <submittedName>
        <fullName evidence="1">Uncharacterized protein</fullName>
    </submittedName>
</protein>
<proteinExistence type="predicted"/>
<accession>A0AAD4Y700</accession>